<accession>A0A2C9CAP9</accession>
<dbReference type="InterPro" id="IPR038142">
    <property type="entry name" value="Cytochrome_P460_sp"/>
</dbReference>
<dbReference type="AlphaFoldDB" id="A0A2C9CAP9"/>
<organism evidence="3 4">
    <name type="scientific">Kuenenia stuttgartiensis</name>
    <dbReference type="NCBI Taxonomy" id="174633"/>
    <lineage>
        <taxon>Bacteria</taxon>
        <taxon>Pseudomonadati</taxon>
        <taxon>Planctomycetota</taxon>
        <taxon>Candidatus Brocadiia</taxon>
        <taxon>Candidatus Brocadiales</taxon>
        <taxon>Candidatus Brocadiaceae</taxon>
        <taxon>Candidatus Kuenenia</taxon>
    </lineage>
</organism>
<dbReference type="OrthoDB" id="291723at2"/>
<dbReference type="Proteomes" id="UP000221734">
    <property type="component" value="Chromosome Kuenenia_stuttgartiensis_MBR1"/>
</dbReference>
<proteinExistence type="predicted"/>
<feature type="domain" description="Cytochrome P460" evidence="2">
    <location>
        <begin position="459"/>
        <end position="561"/>
    </location>
</feature>
<gene>
    <name evidence="3" type="ORF">KSMBR1_0260</name>
</gene>
<dbReference type="CDD" id="cd20716">
    <property type="entry name" value="cyt_P460_fam"/>
    <property type="match status" value="3"/>
</dbReference>
<dbReference type="EMBL" id="LT934425">
    <property type="protein sequence ID" value="SOH02776.1"/>
    <property type="molecule type" value="Genomic_DNA"/>
</dbReference>
<reference evidence="4" key="1">
    <citation type="submission" date="2017-10" db="EMBL/GenBank/DDBJ databases">
        <authorList>
            <person name="Frank J."/>
        </authorList>
    </citation>
    <scope>NUCLEOTIDE SEQUENCE [LARGE SCALE GENOMIC DNA]</scope>
</reference>
<sequence length="571" mass="65676">MRGIKVKKYLLSLLVVIAIGFFPIIGCKKIGRGYKSEESTETVEKSTPASAKEKSPYVSEEEKTGITGEGTSLETEKGLPETEKTEMIITDAEGKAKELWDTIHKENYKLNWKLWPDTGDFYKGRQPHGELLTTYVNDIAYDAIKNKKGKLSSGAIIITENYTSDRNITFITVMHKIKGFNPLANDWFWVKYETDGEITTVKKNNKALKLAGKVADCIECHSLQTDNDYIYTSPIVDIGKEISETKKKEEEVMNAKRIATEIWNKMKSDNYQESWKMWPDKEAFYNGIDPHGTLLSTYVNEVAYDSIVSKKESMPFDAVIVTENYMFDKSLEYITVMKKIKGFNPENNDWFWIKFKPNGAIMTEEKYGKTISLAGKVDNCISCHKNQFLNDYIYTSFVKSITKKEITEEKPKGTEPVYELMAKELWERMQNEKYRENWKMWPGKNAFYEGTEPHGFWLTTYVNDLAHEAIKHKKGELQPGAIIIKENYRKDKNIDSITVMQKIKGFDPDAKDWFWIKYEPNGDVMVTEKEEGGETKTIKLAGKLSSCIKCHGAQTSNDYIMTTPLKVMHTY</sequence>
<feature type="region of interest" description="Disordered" evidence="1">
    <location>
        <begin position="36"/>
        <end position="79"/>
    </location>
</feature>
<evidence type="ECO:0000256" key="1">
    <source>
        <dbReference type="SAM" id="MobiDB-lite"/>
    </source>
</evidence>
<keyword evidence="4" id="KW-1185">Reference proteome</keyword>
<dbReference type="Pfam" id="PF16694">
    <property type="entry name" value="Cytochrome_P460"/>
    <property type="match status" value="3"/>
</dbReference>
<feature type="domain" description="Cytochrome P460" evidence="2">
    <location>
        <begin position="127"/>
        <end position="232"/>
    </location>
</feature>
<dbReference type="Gene3D" id="3.50.70.20">
    <property type="entry name" value="Cytochrome P460"/>
    <property type="match status" value="3"/>
</dbReference>
<dbReference type="KEGG" id="kst:KSMBR1_0260"/>
<feature type="domain" description="Cytochrome P460" evidence="2">
    <location>
        <begin position="292"/>
        <end position="395"/>
    </location>
</feature>
<dbReference type="InterPro" id="IPR032033">
    <property type="entry name" value="Cytochrome_P460"/>
</dbReference>
<evidence type="ECO:0000259" key="2">
    <source>
        <dbReference type="Pfam" id="PF16694"/>
    </source>
</evidence>
<evidence type="ECO:0000313" key="4">
    <source>
        <dbReference type="Proteomes" id="UP000221734"/>
    </source>
</evidence>
<protein>
    <recommendedName>
        <fullName evidence="2">Cytochrome P460 domain-containing protein</fullName>
    </recommendedName>
</protein>
<feature type="compositionally biased region" description="Basic and acidic residues" evidence="1">
    <location>
        <begin position="51"/>
        <end position="64"/>
    </location>
</feature>
<name>A0A2C9CAP9_KUEST</name>
<evidence type="ECO:0000313" key="3">
    <source>
        <dbReference type="EMBL" id="SOH02776.1"/>
    </source>
</evidence>